<dbReference type="RefSeq" id="XP_009514161.1">
    <property type="nucleotide sequence ID" value="XM_009515866.1"/>
</dbReference>
<keyword evidence="1" id="KW-0863">Zinc-finger</keyword>
<dbReference type="AlphaFoldDB" id="G4YEP2"/>
<dbReference type="SUPFAM" id="SSF57756">
    <property type="entry name" value="Retrovirus zinc finger-like domains"/>
    <property type="match status" value="1"/>
</dbReference>
<feature type="region of interest" description="Disordered" evidence="2">
    <location>
        <begin position="128"/>
        <end position="158"/>
    </location>
</feature>
<keyword evidence="1" id="KW-0862">Zinc</keyword>
<dbReference type="SMART" id="SM00343">
    <property type="entry name" value="ZnF_C2HC"/>
    <property type="match status" value="1"/>
</dbReference>
<dbReference type="InterPro" id="IPR036875">
    <property type="entry name" value="Znf_CCHC_sf"/>
</dbReference>
<feature type="region of interest" description="Disordered" evidence="2">
    <location>
        <begin position="1"/>
        <end position="87"/>
    </location>
</feature>
<organism evidence="4 5">
    <name type="scientific">Phytophthora sojae (strain P6497)</name>
    <name type="common">Soybean stem and root rot agent</name>
    <name type="synonym">Phytophthora megasperma f. sp. glycines</name>
    <dbReference type="NCBI Taxonomy" id="1094619"/>
    <lineage>
        <taxon>Eukaryota</taxon>
        <taxon>Sar</taxon>
        <taxon>Stramenopiles</taxon>
        <taxon>Oomycota</taxon>
        <taxon>Peronosporomycetes</taxon>
        <taxon>Peronosporales</taxon>
        <taxon>Peronosporaceae</taxon>
        <taxon>Phytophthora</taxon>
    </lineage>
</organism>
<dbReference type="GO" id="GO:0003676">
    <property type="term" value="F:nucleic acid binding"/>
    <property type="evidence" value="ECO:0007669"/>
    <property type="project" value="InterPro"/>
</dbReference>
<dbReference type="EMBL" id="JH159151">
    <property type="protein sequence ID" value="EGZ26886.1"/>
    <property type="molecule type" value="Genomic_DNA"/>
</dbReference>
<proteinExistence type="predicted"/>
<evidence type="ECO:0000259" key="3">
    <source>
        <dbReference type="PROSITE" id="PS50158"/>
    </source>
</evidence>
<evidence type="ECO:0000313" key="5">
    <source>
        <dbReference type="Proteomes" id="UP000002640"/>
    </source>
</evidence>
<reference evidence="4 5" key="1">
    <citation type="journal article" date="2006" name="Science">
        <title>Phytophthora genome sequences uncover evolutionary origins and mechanisms of pathogenesis.</title>
        <authorList>
            <person name="Tyler B.M."/>
            <person name="Tripathy S."/>
            <person name="Zhang X."/>
            <person name="Dehal P."/>
            <person name="Jiang R.H."/>
            <person name="Aerts A."/>
            <person name="Arredondo F.D."/>
            <person name="Baxter L."/>
            <person name="Bensasson D."/>
            <person name="Beynon J.L."/>
            <person name="Chapman J."/>
            <person name="Damasceno C.M."/>
            <person name="Dorrance A.E."/>
            <person name="Dou D."/>
            <person name="Dickerman A.W."/>
            <person name="Dubchak I.L."/>
            <person name="Garbelotto M."/>
            <person name="Gijzen M."/>
            <person name="Gordon S.G."/>
            <person name="Govers F."/>
            <person name="Grunwald N.J."/>
            <person name="Huang W."/>
            <person name="Ivors K.L."/>
            <person name="Jones R.W."/>
            <person name="Kamoun S."/>
            <person name="Krampis K."/>
            <person name="Lamour K.H."/>
            <person name="Lee M.K."/>
            <person name="McDonald W.H."/>
            <person name="Medina M."/>
            <person name="Meijer H.J."/>
            <person name="Nordberg E.K."/>
            <person name="Maclean D.J."/>
            <person name="Ospina-Giraldo M.D."/>
            <person name="Morris P.F."/>
            <person name="Phuntumart V."/>
            <person name="Putnam N.H."/>
            <person name="Rash S."/>
            <person name="Rose J.K."/>
            <person name="Sakihama Y."/>
            <person name="Salamov A.A."/>
            <person name="Savidor A."/>
            <person name="Scheuring C.F."/>
            <person name="Smith B.M."/>
            <person name="Sobral B.W."/>
            <person name="Terry A."/>
            <person name="Torto-Alalibo T.A."/>
            <person name="Win J."/>
            <person name="Xu Z."/>
            <person name="Zhang H."/>
            <person name="Grigoriev I.V."/>
            <person name="Rokhsar D.S."/>
            <person name="Boore J.L."/>
        </authorList>
    </citation>
    <scope>NUCLEOTIDE SEQUENCE [LARGE SCALE GENOMIC DNA]</scope>
    <source>
        <strain evidence="4 5">P6497</strain>
    </source>
</reference>
<accession>G4YEP2</accession>
<dbReference type="Gene3D" id="4.10.60.10">
    <property type="entry name" value="Zinc finger, CCHC-type"/>
    <property type="match status" value="1"/>
</dbReference>
<dbReference type="GO" id="GO:0008270">
    <property type="term" value="F:zinc ion binding"/>
    <property type="evidence" value="ECO:0007669"/>
    <property type="project" value="UniProtKB-KW"/>
</dbReference>
<keyword evidence="1" id="KW-0479">Metal-binding</keyword>
<dbReference type="GeneID" id="20640935"/>
<feature type="compositionally biased region" description="Low complexity" evidence="2">
    <location>
        <begin position="11"/>
        <end position="31"/>
    </location>
</feature>
<name>G4YEP2_PHYSP</name>
<dbReference type="Pfam" id="PF00098">
    <property type="entry name" value="zf-CCHC"/>
    <property type="match status" value="1"/>
</dbReference>
<dbReference type="KEGG" id="psoj:PHYSODRAFT_293043"/>
<evidence type="ECO:0000256" key="1">
    <source>
        <dbReference type="PROSITE-ProRule" id="PRU00047"/>
    </source>
</evidence>
<dbReference type="Proteomes" id="UP000002640">
    <property type="component" value="Unassembled WGS sequence"/>
</dbReference>
<gene>
    <name evidence="4" type="ORF">PHYSODRAFT_293043</name>
</gene>
<sequence>MISQLQPQLNASVTTQAASAQSPSSQYQVAQRSSAGPSTAAVGHDQRQQQNRFFRNNERRATAYQAASSRISGPQHPLRTREERLANQRLYEERRRQWQAGAAGDKSKRCYYCGFEGHLSFECPLKKEDQSAASQLPAPAPPARATPGQQPSGNEEGA</sequence>
<keyword evidence="5" id="KW-1185">Reference proteome</keyword>
<dbReference type="InterPro" id="IPR001878">
    <property type="entry name" value="Znf_CCHC"/>
</dbReference>
<dbReference type="PROSITE" id="PS50158">
    <property type="entry name" value="ZF_CCHC"/>
    <property type="match status" value="1"/>
</dbReference>
<feature type="compositionally biased region" description="Polar residues" evidence="2">
    <location>
        <begin position="1"/>
        <end position="10"/>
    </location>
</feature>
<evidence type="ECO:0000256" key="2">
    <source>
        <dbReference type="SAM" id="MobiDB-lite"/>
    </source>
</evidence>
<dbReference type="InParanoid" id="G4YEP2"/>
<feature type="domain" description="CCHC-type" evidence="3">
    <location>
        <begin position="109"/>
        <end position="124"/>
    </location>
</feature>
<evidence type="ECO:0000313" key="4">
    <source>
        <dbReference type="EMBL" id="EGZ26886.1"/>
    </source>
</evidence>
<protein>
    <recommendedName>
        <fullName evidence="3">CCHC-type domain-containing protein</fullName>
    </recommendedName>
</protein>